<dbReference type="AlphaFoldDB" id="A0A857FSD1"/>
<dbReference type="OrthoDB" id="9954899at2"/>
<protein>
    <submittedName>
        <fullName evidence="1">Uncharacterized protein</fullName>
    </submittedName>
</protein>
<dbReference type="Proteomes" id="UP000464674">
    <property type="component" value="Chromosome"/>
</dbReference>
<dbReference type="RefSeq" id="WP_159262912.1">
    <property type="nucleotide sequence ID" value="NZ_CP041348.1"/>
</dbReference>
<name>A0A857FSD1_KOMXY</name>
<dbReference type="EMBL" id="CP041348">
    <property type="protein sequence ID" value="QHC36439.1"/>
    <property type="molecule type" value="Genomic_DNA"/>
</dbReference>
<sequence length="87" mass="9803">MKGRLPSCYRRLTRLMLTSRRFSADTLLITADAYRELAASLTVSGDTEAARQAIALHDQLIAEAPRRVALPRPISFRPNHGKTHEHH</sequence>
<organism evidence="1 2">
    <name type="scientific">Komagataeibacter xylinus</name>
    <name type="common">Gluconacetobacter xylinus</name>
    <dbReference type="NCBI Taxonomy" id="28448"/>
    <lineage>
        <taxon>Bacteria</taxon>
        <taxon>Pseudomonadati</taxon>
        <taxon>Pseudomonadota</taxon>
        <taxon>Alphaproteobacteria</taxon>
        <taxon>Acetobacterales</taxon>
        <taxon>Acetobacteraceae</taxon>
        <taxon>Komagataeibacter</taxon>
    </lineage>
</organism>
<evidence type="ECO:0000313" key="2">
    <source>
        <dbReference type="Proteomes" id="UP000464674"/>
    </source>
</evidence>
<evidence type="ECO:0000313" key="1">
    <source>
        <dbReference type="EMBL" id="QHC36439.1"/>
    </source>
</evidence>
<gene>
    <name evidence="1" type="ORF">FMA36_13865</name>
</gene>
<accession>A0A857FSD1</accession>
<reference evidence="1 2" key="1">
    <citation type="journal article" date="2020" name="Carbohydr. Polym.">
        <title>Characterization and optimization of production of bacterial cellulose from strain CGMCC 17276 based on whole-genome analysis.</title>
        <authorList>
            <person name="Lu T."/>
            <person name="Gao H."/>
            <person name="Liao B."/>
            <person name="Wu J."/>
            <person name="Zhang W."/>
            <person name="Huang J."/>
            <person name="Liu M."/>
            <person name="Huang J."/>
            <person name="Chang Z."/>
            <person name="Jin M."/>
            <person name="Yi Z."/>
            <person name="Jiang D."/>
        </authorList>
    </citation>
    <scope>NUCLEOTIDE SEQUENCE [LARGE SCALE GENOMIC DNA]</scope>
    <source>
        <strain evidence="1 2">CGMCC 17276</strain>
    </source>
</reference>
<proteinExistence type="predicted"/>